<feature type="region of interest" description="Disordered" evidence="1">
    <location>
        <begin position="37"/>
        <end position="124"/>
    </location>
</feature>
<comment type="caution">
    <text evidence="2">The sequence shown here is derived from an EMBL/GenBank/DDBJ whole genome shotgun (WGS) entry which is preliminary data.</text>
</comment>
<reference evidence="3" key="1">
    <citation type="journal article" date="2017" name="Nat. Microbiol.">
        <title>Global analysis of biosynthetic gene clusters reveals vast potential of secondary metabolite production in Penicillium species.</title>
        <authorList>
            <person name="Nielsen J.C."/>
            <person name="Grijseels S."/>
            <person name="Prigent S."/>
            <person name="Ji B."/>
            <person name="Dainat J."/>
            <person name="Nielsen K.F."/>
            <person name="Frisvad J.C."/>
            <person name="Workman M."/>
            <person name="Nielsen J."/>
        </authorList>
    </citation>
    <scope>NUCLEOTIDE SEQUENCE [LARGE SCALE GENOMIC DNA]</scope>
    <source>
        <strain evidence="3">IBT 4502</strain>
    </source>
</reference>
<evidence type="ECO:0000313" key="3">
    <source>
        <dbReference type="Proteomes" id="UP000191408"/>
    </source>
</evidence>
<organism evidence="2 3">
    <name type="scientific">Penicillium polonicum</name>
    <dbReference type="NCBI Taxonomy" id="60169"/>
    <lineage>
        <taxon>Eukaryota</taxon>
        <taxon>Fungi</taxon>
        <taxon>Dikarya</taxon>
        <taxon>Ascomycota</taxon>
        <taxon>Pezizomycotina</taxon>
        <taxon>Eurotiomycetes</taxon>
        <taxon>Eurotiomycetidae</taxon>
        <taxon>Eurotiales</taxon>
        <taxon>Aspergillaceae</taxon>
        <taxon>Penicillium</taxon>
    </lineage>
</organism>
<sequence>MPHKIQPRSLVPDQTSNLTSNLKQRELNAKSNLQLASNKLYRQPRAKFQQPSDRHQPPPLLASTPYHPRHFEQRSQQQKSWMPNPQRQAPSLTRTSTWDPKPRVPVRGLHPMSTATVAGLSDAF</sequence>
<proteinExistence type="predicted"/>
<protein>
    <submittedName>
        <fullName evidence="2">Uncharacterized protein</fullName>
    </submittedName>
</protein>
<accession>A0A1V6NHG4</accession>
<keyword evidence="3" id="KW-1185">Reference proteome</keyword>
<evidence type="ECO:0000256" key="1">
    <source>
        <dbReference type="SAM" id="MobiDB-lite"/>
    </source>
</evidence>
<dbReference type="Proteomes" id="UP000191408">
    <property type="component" value="Unassembled WGS sequence"/>
</dbReference>
<dbReference type="EMBL" id="MDYM01000008">
    <property type="protein sequence ID" value="OQD64130.1"/>
    <property type="molecule type" value="Genomic_DNA"/>
</dbReference>
<feature type="compositionally biased region" description="Polar residues" evidence="1">
    <location>
        <begin position="74"/>
        <end position="98"/>
    </location>
</feature>
<gene>
    <name evidence="2" type="ORF">PENPOL_c008G09281</name>
</gene>
<evidence type="ECO:0000313" key="2">
    <source>
        <dbReference type="EMBL" id="OQD64130.1"/>
    </source>
</evidence>
<name>A0A1V6NHG4_PENPO</name>
<dbReference type="AlphaFoldDB" id="A0A1V6NHG4"/>